<evidence type="ECO:0000256" key="1">
    <source>
        <dbReference type="ARBA" id="ARBA00022448"/>
    </source>
</evidence>
<protein>
    <recommendedName>
        <fullName evidence="11">Potassium-transporting ATPase KdpC subunit</fullName>
    </recommendedName>
    <alternativeName>
        <fullName evidence="11">ATP phosphohydrolase [potassium-transporting] C chain</fullName>
    </alternativeName>
    <alternativeName>
        <fullName evidence="11">Potassium-binding and translocating subunit C</fullName>
    </alternativeName>
    <alternativeName>
        <fullName evidence="11">Potassium-translocating ATPase C chain</fullName>
    </alternativeName>
</protein>
<comment type="function">
    <text evidence="11">Part of the high-affinity ATP-driven potassium transport (or Kdp) system, which catalyzes the hydrolysis of ATP coupled with the electrogenic transport of potassium into the cytoplasm. This subunit acts as a catalytic chaperone that increases the ATP-binding affinity of the ATP-hydrolyzing subunit KdpB by the formation of a transient KdpB/KdpC/ATP ternary complex.</text>
</comment>
<keyword evidence="7 11" id="KW-0630">Potassium</keyword>
<evidence type="ECO:0000256" key="4">
    <source>
        <dbReference type="ARBA" id="ARBA00022692"/>
    </source>
</evidence>
<comment type="subunit">
    <text evidence="11">The system is composed of three essential subunits: KdpA, KdpB and KdpC.</text>
</comment>
<keyword evidence="10 11" id="KW-0472">Membrane</keyword>
<dbReference type="GO" id="GO:0008556">
    <property type="term" value="F:P-type potassium transmembrane transporter activity"/>
    <property type="evidence" value="ECO:0007669"/>
    <property type="project" value="InterPro"/>
</dbReference>
<keyword evidence="5 11" id="KW-0547">Nucleotide-binding</keyword>
<dbReference type="Pfam" id="PF02669">
    <property type="entry name" value="KdpC"/>
    <property type="match status" value="1"/>
</dbReference>
<sequence>MKSFMNYFKNALICTIVLGVLCSVVYPAALTLAGQAFFPKQANGSLIAVQAGGQEQIVGSKFVGQQFEDSRFFHGRVSSVNYNCYTDEEKEDGSYGGVSSGSFNYANSNPDLKARVEEDMAAWMEAHPDVKQEDIPSDLLTASGSGLDPHITVQGARVQVGAVSKASGLTEEALNDIIDRNTTGKLLGIFGEETVNVLGCNLDIAEALGMIISTAPEFTQRSAGEQG</sequence>
<dbReference type="GO" id="GO:0005524">
    <property type="term" value="F:ATP binding"/>
    <property type="evidence" value="ECO:0007669"/>
    <property type="project" value="UniProtKB-UniRule"/>
</dbReference>
<keyword evidence="8 11" id="KW-1133">Transmembrane helix</keyword>
<dbReference type="GeneID" id="86060150"/>
<keyword evidence="13" id="KW-1185">Reference proteome</keyword>
<dbReference type="NCBIfam" id="TIGR00681">
    <property type="entry name" value="kdpC"/>
    <property type="match status" value="1"/>
</dbReference>
<evidence type="ECO:0000313" key="12">
    <source>
        <dbReference type="EMBL" id="PXX55885.1"/>
    </source>
</evidence>
<evidence type="ECO:0000256" key="7">
    <source>
        <dbReference type="ARBA" id="ARBA00022958"/>
    </source>
</evidence>
<keyword evidence="9 11" id="KW-0406">Ion transport</keyword>
<accession>A0A2V3Y9W1</accession>
<keyword evidence="1 11" id="KW-0813">Transport</keyword>
<dbReference type="InterPro" id="IPR003820">
    <property type="entry name" value="KdpC"/>
</dbReference>
<keyword evidence="3 11" id="KW-0633">Potassium transport</keyword>
<dbReference type="Proteomes" id="UP000248057">
    <property type="component" value="Unassembled WGS sequence"/>
</dbReference>
<organism evidence="12 13">
    <name type="scientific">Hungatella effluvii</name>
    <dbReference type="NCBI Taxonomy" id="1096246"/>
    <lineage>
        <taxon>Bacteria</taxon>
        <taxon>Bacillati</taxon>
        <taxon>Bacillota</taxon>
        <taxon>Clostridia</taxon>
        <taxon>Lachnospirales</taxon>
        <taxon>Lachnospiraceae</taxon>
        <taxon>Hungatella</taxon>
    </lineage>
</organism>
<gene>
    <name evidence="11" type="primary">kdpC</name>
    <name evidence="12" type="ORF">DFR60_102160</name>
</gene>
<comment type="caution">
    <text evidence="12">The sequence shown here is derived from an EMBL/GenBank/DDBJ whole genome shotgun (WGS) entry which is preliminary data.</text>
</comment>
<keyword evidence="6 11" id="KW-0067">ATP-binding</keyword>
<dbReference type="EMBL" id="QJKD01000002">
    <property type="protein sequence ID" value="PXX55885.1"/>
    <property type="molecule type" value="Genomic_DNA"/>
</dbReference>
<evidence type="ECO:0000256" key="5">
    <source>
        <dbReference type="ARBA" id="ARBA00022741"/>
    </source>
</evidence>
<proteinExistence type="inferred from homology"/>
<evidence type="ECO:0000256" key="11">
    <source>
        <dbReference type="HAMAP-Rule" id="MF_00276"/>
    </source>
</evidence>
<evidence type="ECO:0000256" key="2">
    <source>
        <dbReference type="ARBA" id="ARBA00022475"/>
    </source>
</evidence>
<reference evidence="12 13" key="1">
    <citation type="submission" date="2018-05" db="EMBL/GenBank/DDBJ databases">
        <title>Genomic Encyclopedia of Type Strains, Phase IV (KMG-IV): sequencing the most valuable type-strain genomes for metagenomic binning, comparative biology and taxonomic classification.</title>
        <authorList>
            <person name="Goeker M."/>
        </authorList>
    </citation>
    <scope>NUCLEOTIDE SEQUENCE [LARGE SCALE GENOMIC DNA]</scope>
    <source>
        <strain evidence="12 13">DSM 24995</strain>
    </source>
</reference>
<evidence type="ECO:0000256" key="3">
    <source>
        <dbReference type="ARBA" id="ARBA00022538"/>
    </source>
</evidence>
<dbReference type="GO" id="GO:0005886">
    <property type="term" value="C:plasma membrane"/>
    <property type="evidence" value="ECO:0007669"/>
    <property type="project" value="UniProtKB-SubCell"/>
</dbReference>
<evidence type="ECO:0000256" key="6">
    <source>
        <dbReference type="ARBA" id="ARBA00022840"/>
    </source>
</evidence>
<dbReference type="PANTHER" id="PTHR30042">
    <property type="entry name" value="POTASSIUM-TRANSPORTING ATPASE C CHAIN"/>
    <property type="match status" value="1"/>
</dbReference>
<comment type="similarity">
    <text evidence="11">Belongs to the KdpC family.</text>
</comment>
<evidence type="ECO:0000256" key="8">
    <source>
        <dbReference type="ARBA" id="ARBA00022989"/>
    </source>
</evidence>
<evidence type="ECO:0000256" key="9">
    <source>
        <dbReference type="ARBA" id="ARBA00023065"/>
    </source>
</evidence>
<comment type="subcellular location">
    <subcellularLocation>
        <location evidence="11">Cell membrane</location>
        <topology evidence="11">Single-pass membrane protein</topology>
    </subcellularLocation>
</comment>
<keyword evidence="4 11" id="KW-0812">Transmembrane</keyword>
<dbReference type="NCBIfam" id="NF001454">
    <property type="entry name" value="PRK00315.1"/>
    <property type="match status" value="1"/>
</dbReference>
<dbReference type="AlphaFoldDB" id="A0A2V3Y9W1"/>
<evidence type="ECO:0000256" key="10">
    <source>
        <dbReference type="ARBA" id="ARBA00023136"/>
    </source>
</evidence>
<dbReference type="PIRSF" id="PIRSF001296">
    <property type="entry name" value="K_ATPase_KdpC"/>
    <property type="match status" value="1"/>
</dbReference>
<dbReference type="HAMAP" id="MF_00276">
    <property type="entry name" value="KdpC"/>
    <property type="match status" value="1"/>
</dbReference>
<dbReference type="PANTHER" id="PTHR30042:SF2">
    <property type="entry name" value="POTASSIUM-TRANSPORTING ATPASE KDPC SUBUNIT"/>
    <property type="match status" value="1"/>
</dbReference>
<name>A0A2V3Y9W1_9FIRM</name>
<keyword evidence="2 11" id="KW-1003">Cell membrane</keyword>
<dbReference type="RefSeq" id="WP_110321760.1">
    <property type="nucleotide sequence ID" value="NZ_QJKD01000002.1"/>
</dbReference>
<evidence type="ECO:0000313" key="13">
    <source>
        <dbReference type="Proteomes" id="UP000248057"/>
    </source>
</evidence>